<dbReference type="EMBL" id="JAHOEL010000003">
    <property type="protein sequence ID" value="MBV3391814.1"/>
    <property type="molecule type" value="Genomic_DNA"/>
</dbReference>
<gene>
    <name evidence="1" type="ORF">KSV97_00815</name>
    <name evidence="2" type="ORF">KSW06_00825</name>
</gene>
<evidence type="ECO:0000313" key="2">
    <source>
        <dbReference type="EMBL" id="MBV3391814.1"/>
    </source>
</evidence>
<evidence type="ECO:0000313" key="3">
    <source>
        <dbReference type="Proteomes" id="UP001196408"/>
    </source>
</evidence>
<dbReference type="AlphaFoldDB" id="A0AAW4MT96"/>
<dbReference type="InterPro" id="IPR019405">
    <property type="entry name" value="Lactonase_7-beta_prop"/>
</dbReference>
<dbReference type="Proteomes" id="UP001196408">
    <property type="component" value="Unassembled WGS sequence"/>
</dbReference>
<name>A0AAW4MT96_9FIRM</name>
<accession>A0AAW4MT96</accession>
<proteinExistence type="predicted"/>
<dbReference type="GO" id="GO:0017057">
    <property type="term" value="F:6-phosphogluconolactonase activity"/>
    <property type="evidence" value="ECO:0007669"/>
    <property type="project" value="TreeGrafter"/>
</dbReference>
<sequence>MGLFSKTKTVDIFFVGSEGTDLDRGIYAFYLNVDNGEIIKKSFVKSLASPLAMNRQGRFMYLTYRNGTGRAQDGGIWQYACMETQLGLAARIGNEGRTYIQTVLNKDRDYAYAIDYYNGEVVTIPIKTSKIIRVSKTVKLDGHSIDPVKQTESHPTFMTFTPDNTKLIVTDLGGDEVIFFTEGEKGELTKDEELSFKLNPGSGPLKLVYSSNRKFAYILNQISSTITCYAVKHNKFTLVDEVMTYSKDEYDGVNTPMDMVITENGRFIFVINKGDDTIVAFERDKETGKLTRTDCMETDEGPKSLLLFRDKYLLVACKQGGSLESFEIKEDEKRAVLYETHHQFTIHAPVCMEKGTENLRVVK</sequence>
<evidence type="ECO:0000313" key="4">
    <source>
        <dbReference type="Proteomes" id="UP001197492"/>
    </source>
</evidence>
<dbReference type="Pfam" id="PF10282">
    <property type="entry name" value="Lactonase"/>
    <property type="match status" value="1"/>
</dbReference>
<dbReference type="PANTHER" id="PTHR30344">
    <property type="entry name" value="6-PHOSPHOGLUCONOLACTONASE-RELATED"/>
    <property type="match status" value="1"/>
</dbReference>
<organism evidence="1 3">
    <name type="scientific">Catenibacterium mitsuokai</name>
    <dbReference type="NCBI Taxonomy" id="100886"/>
    <lineage>
        <taxon>Bacteria</taxon>
        <taxon>Bacillati</taxon>
        <taxon>Bacillota</taxon>
        <taxon>Erysipelotrichia</taxon>
        <taxon>Erysipelotrichales</taxon>
        <taxon>Coprobacillaceae</taxon>
        <taxon>Catenibacterium</taxon>
    </lineage>
</organism>
<dbReference type="EMBL" id="JAHOEF010000003">
    <property type="protein sequence ID" value="MBV3381790.1"/>
    <property type="molecule type" value="Genomic_DNA"/>
</dbReference>
<dbReference type="Proteomes" id="UP001197492">
    <property type="component" value="Unassembled WGS sequence"/>
</dbReference>
<protein>
    <submittedName>
        <fullName evidence="1">Lactonase family protein</fullName>
    </submittedName>
</protein>
<comment type="caution">
    <text evidence="1">The sequence shown here is derived from an EMBL/GenBank/DDBJ whole genome shotgun (WGS) entry which is preliminary data.</text>
</comment>
<dbReference type="RefSeq" id="WP_217746903.1">
    <property type="nucleotide sequence ID" value="NZ_JAHOEB010000003.1"/>
</dbReference>
<reference evidence="1 4" key="1">
    <citation type="submission" date="2021-06" db="EMBL/GenBank/DDBJ databases">
        <title>Collection of gut derived symbiotic bacterial strains cultured from healthy donors.</title>
        <authorList>
            <person name="Lin H."/>
            <person name="Littmann E."/>
            <person name="Pamer E.G."/>
        </authorList>
    </citation>
    <scope>NUCLEOTIDE SEQUENCE</scope>
    <source>
        <strain evidence="2 4">MSK.21.70</strain>
        <strain evidence="1">MSK.21.82</strain>
    </source>
</reference>
<dbReference type="PANTHER" id="PTHR30344:SF1">
    <property type="entry name" value="6-PHOSPHOGLUCONOLACTONASE"/>
    <property type="match status" value="1"/>
</dbReference>
<dbReference type="InterPro" id="IPR050282">
    <property type="entry name" value="Cycloisomerase_2"/>
</dbReference>
<dbReference type="GeneID" id="301323052"/>
<keyword evidence="4" id="KW-1185">Reference proteome</keyword>
<evidence type="ECO:0000313" key="1">
    <source>
        <dbReference type="EMBL" id="MBV3381790.1"/>
    </source>
</evidence>